<dbReference type="KEGG" id="hir:HETIRDRAFT_169638"/>
<dbReference type="InParanoid" id="W4K6C3"/>
<feature type="region of interest" description="Disordered" evidence="1">
    <location>
        <begin position="1"/>
        <end position="30"/>
    </location>
</feature>
<dbReference type="HOGENOM" id="CLU_1008511_0_0_1"/>
<protein>
    <submittedName>
        <fullName evidence="2">Uncharacterized protein</fullName>
    </submittedName>
</protein>
<reference evidence="2 3" key="1">
    <citation type="journal article" date="2012" name="New Phytol.">
        <title>Insight into trade-off between wood decay and parasitism from the genome of a fungal forest pathogen.</title>
        <authorList>
            <person name="Olson A."/>
            <person name="Aerts A."/>
            <person name="Asiegbu F."/>
            <person name="Belbahri L."/>
            <person name="Bouzid O."/>
            <person name="Broberg A."/>
            <person name="Canback B."/>
            <person name="Coutinho P.M."/>
            <person name="Cullen D."/>
            <person name="Dalman K."/>
            <person name="Deflorio G."/>
            <person name="van Diepen L.T."/>
            <person name="Dunand C."/>
            <person name="Duplessis S."/>
            <person name="Durling M."/>
            <person name="Gonthier P."/>
            <person name="Grimwood J."/>
            <person name="Fossdal C.G."/>
            <person name="Hansson D."/>
            <person name="Henrissat B."/>
            <person name="Hietala A."/>
            <person name="Himmelstrand K."/>
            <person name="Hoffmeister D."/>
            <person name="Hogberg N."/>
            <person name="James T.Y."/>
            <person name="Karlsson M."/>
            <person name="Kohler A."/>
            <person name="Kues U."/>
            <person name="Lee Y.H."/>
            <person name="Lin Y.C."/>
            <person name="Lind M."/>
            <person name="Lindquist E."/>
            <person name="Lombard V."/>
            <person name="Lucas S."/>
            <person name="Lunden K."/>
            <person name="Morin E."/>
            <person name="Murat C."/>
            <person name="Park J."/>
            <person name="Raffaello T."/>
            <person name="Rouze P."/>
            <person name="Salamov A."/>
            <person name="Schmutz J."/>
            <person name="Solheim H."/>
            <person name="Stahlberg J."/>
            <person name="Velez H."/>
            <person name="de Vries R.P."/>
            <person name="Wiebenga A."/>
            <person name="Woodward S."/>
            <person name="Yakovlev I."/>
            <person name="Garbelotto M."/>
            <person name="Martin F."/>
            <person name="Grigoriev I.V."/>
            <person name="Stenlid J."/>
        </authorList>
    </citation>
    <scope>NUCLEOTIDE SEQUENCE [LARGE SCALE GENOMIC DNA]</scope>
    <source>
        <strain evidence="2 3">TC 32-1</strain>
    </source>
</reference>
<evidence type="ECO:0000313" key="3">
    <source>
        <dbReference type="Proteomes" id="UP000030671"/>
    </source>
</evidence>
<accession>W4K6C3</accession>
<feature type="region of interest" description="Disordered" evidence="1">
    <location>
        <begin position="48"/>
        <end position="112"/>
    </location>
</feature>
<dbReference type="RefSeq" id="XP_009547590.1">
    <property type="nucleotide sequence ID" value="XM_009549295.1"/>
</dbReference>
<dbReference type="EMBL" id="KI925459">
    <property type="protein sequence ID" value="ETW80895.1"/>
    <property type="molecule type" value="Genomic_DNA"/>
</dbReference>
<gene>
    <name evidence="2" type="ORF">HETIRDRAFT_169638</name>
</gene>
<dbReference type="GeneID" id="20668229"/>
<sequence length="276" mass="30695">MPGHTASSPRIARFRWGRPSSSSRRRPLTRWIGGRTSGRCTCRCSQSSTSRMARRGRARAGASGRLRRRSRRRSMPRASCLRVGRRAPRASGTRSRAMRERRSRARSGGRVGWSSGRDECVVFSVVVTAQLFFSCSFCPRCRMCTAAHPASFSYPLFPNHISSSLTVCALVILVYSNAHSSASSRPMPISSSSLPSSLTDFSSFVLSTWSPLLLFLPLLPYSLPLSLPRFFFSSPSLLHHRRPERTNEQTKERTNGSTRGRGRAGLNLARTGLGQW</sequence>
<organism evidence="2 3">
    <name type="scientific">Heterobasidion irregulare (strain TC 32-1)</name>
    <dbReference type="NCBI Taxonomy" id="747525"/>
    <lineage>
        <taxon>Eukaryota</taxon>
        <taxon>Fungi</taxon>
        <taxon>Dikarya</taxon>
        <taxon>Basidiomycota</taxon>
        <taxon>Agaricomycotina</taxon>
        <taxon>Agaricomycetes</taxon>
        <taxon>Russulales</taxon>
        <taxon>Bondarzewiaceae</taxon>
        <taxon>Heterobasidion</taxon>
        <taxon>Heterobasidion annosum species complex</taxon>
    </lineage>
</organism>
<feature type="region of interest" description="Disordered" evidence="1">
    <location>
        <begin position="241"/>
        <end position="265"/>
    </location>
</feature>
<name>W4K6C3_HETIT</name>
<proteinExistence type="predicted"/>
<evidence type="ECO:0000256" key="1">
    <source>
        <dbReference type="SAM" id="MobiDB-lite"/>
    </source>
</evidence>
<dbReference type="Proteomes" id="UP000030671">
    <property type="component" value="Unassembled WGS sequence"/>
</dbReference>
<evidence type="ECO:0000313" key="2">
    <source>
        <dbReference type="EMBL" id="ETW80895.1"/>
    </source>
</evidence>
<dbReference type="AlphaFoldDB" id="W4K6C3"/>
<keyword evidence="3" id="KW-1185">Reference proteome</keyword>
<feature type="compositionally biased region" description="Basic residues" evidence="1">
    <location>
        <begin position="65"/>
        <end position="75"/>
    </location>
</feature>
<feature type="compositionally biased region" description="Basic and acidic residues" evidence="1">
    <location>
        <begin position="244"/>
        <end position="254"/>
    </location>
</feature>